<dbReference type="Pfam" id="PF13966">
    <property type="entry name" value="zf-RVT"/>
    <property type="match status" value="1"/>
</dbReference>
<feature type="non-terminal residue" evidence="4">
    <location>
        <position position="1"/>
    </location>
</feature>
<dbReference type="SUPFAM" id="SSF53098">
    <property type="entry name" value="Ribonuclease H-like"/>
    <property type="match status" value="1"/>
</dbReference>
<organism evidence="4 5">
    <name type="scientific">Trifolium medium</name>
    <dbReference type="NCBI Taxonomy" id="97028"/>
    <lineage>
        <taxon>Eukaryota</taxon>
        <taxon>Viridiplantae</taxon>
        <taxon>Streptophyta</taxon>
        <taxon>Embryophyta</taxon>
        <taxon>Tracheophyta</taxon>
        <taxon>Spermatophyta</taxon>
        <taxon>Magnoliopsida</taxon>
        <taxon>eudicotyledons</taxon>
        <taxon>Gunneridae</taxon>
        <taxon>Pentapetalae</taxon>
        <taxon>rosids</taxon>
        <taxon>fabids</taxon>
        <taxon>Fabales</taxon>
        <taxon>Fabaceae</taxon>
        <taxon>Papilionoideae</taxon>
        <taxon>50 kb inversion clade</taxon>
        <taxon>NPAAA clade</taxon>
        <taxon>Hologalegina</taxon>
        <taxon>IRL clade</taxon>
        <taxon>Trifolieae</taxon>
        <taxon>Trifolium</taxon>
    </lineage>
</organism>
<dbReference type="Proteomes" id="UP000265520">
    <property type="component" value="Unassembled WGS sequence"/>
</dbReference>
<feature type="compositionally biased region" description="Polar residues" evidence="1">
    <location>
        <begin position="215"/>
        <end position="226"/>
    </location>
</feature>
<dbReference type="Gene3D" id="3.30.420.10">
    <property type="entry name" value="Ribonuclease H-like superfamily/Ribonuclease H"/>
    <property type="match status" value="1"/>
</dbReference>
<dbReference type="InterPro" id="IPR026960">
    <property type="entry name" value="RVT-Znf"/>
</dbReference>
<reference evidence="4 5" key="1">
    <citation type="journal article" date="2018" name="Front. Plant Sci.">
        <title>Red Clover (Trifolium pratense) and Zigzag Clover (T. medium) - A Picture of Genomic Similarities and Differences.</title>
        <authorList>
            <person name="Dluhosova J."/>
            <person name="Istvanek J."/>
            <person name="Nedelnik J."/>
            <person name="Repkova J."/>
        </authorList>
    </citation>
    <scope>NUCLEOTIDE SEQUENCE [LARGE SCALE GENOMIC DNA]</scope>
    <source>
        <strain evidence="5">cv. 10/8</strain>
        <tissue evidence="4">Leaf</tissue>
    </source>
</reference>
<proteinExistence type="predicted"/>
<evidence type="ECO:0000259" key="3">
    <source>
        <dbReference type="Pfam" id="PF13966"/>
    </source>
</evidence>
<keyword evidence="5" id="KW-1185">Reference proteome</keyword>
<protein>
    <submittedName>
        <fullName evidence="4">Ribonuclease H protein</fullName>
    </submittedName>
</protein>
<dbReference type="GO" id="GO:0004523">
    <property type="term" value="F:RNA-DNA hybrid ribonuclease activity"/>
    <property type="evidence" value="ECO:0007669"/>
    <property type="project" value="InterPro"/>
</dbReference>
<comment type="caution">
    <text evidence="4">The sequence shown here is derived from an EMBL/GenBank/DDBJ whole genome shotgun (WGS) entry which is preliminary data.</text>
</comment>
<name>A0A392MXN0_9FABA</name>
<sequence length="376" mass="43113">KASWILKKGCFWFVGNGANINIWDDRWIHPQGGSTTWTPKPNTTNLKLVKELIDPQSNSWNVHVVTQTFFPMEATQILNIPLVSSLEEDVISWQGTTDGNYTVKSGYNAIMEWEQTKTNQPQNSNYQITDTNWTKIWKLMNPPKQIHLIWRILNNAIPVRTNLLARGMLCDSLCPRCNQAPETIYHIFLNCEWAQQMLHEYQYNINDQRPEPTDPSHSSFASNDKSWSPPPENCLKLNVDAHLHDDGHWGLGMILRREDGRCVGAATKVLKGTNDVGLAEAMGLKEALTMVRVLKLDRVIVEMDADAIVKAVQRKIFPRNQWGIVVRDCARVLSQNDKLSLRWVRRDGNSVAHSMARWALTEPNKWWPHNFPVCIL</sequence>
<dbReference type="PANTHER" id="PTHR47074">
    <property type="entry name" value="BNAC02G40300D PROTEIN"/>
    <property type="match status" value="1"/>
</dbReference>
<dbReference type="PANTHER" id="PTHR47074:SF48">
    <property type="entry name" value="POLYNUCLEOTIDYL TRANSFERASE, RIBONUCLEASE H-LIKE SUPERFAMILY PROTEIN"/>
    <property type="match status" value="1"/>
</dbReference>
<dbReference type="AlphaFoldDB" id="A0A392MXN0"/>
<dbReference type="GO" id="GO:0003676">
    <property type="term" value="F:nucleic acid binding"/>
    <property type="evidence" value="ECO:0007669"/>
    <property type="project" value="InterPro"/>
</dbReference>
<dbReference type="CDD" id="cd06222">
    <property type="entry name" value="RNase_H_like"/>
    <property type="match status" value="1"/>
</dbReference>
<evidence type="ECO:0000313" key="4">
    <source>
        <dbReference type="EMBL" id="MCH91735.1"/>
    </source>
</evidence>
<evidence type="ECO:0000256" key="1">
    <source>
        <dbReference type="SAM" id="MobiDB-lite"/>
    </source>
</evidence>
<evidence type="ECO:0000313" key="5">
    <source>
        <dbReference type="Proteomes" id="UP000265520"/>
    </source>
</evidence>
<dbReference type="EMBL" id="LXQA010021060">
    <property type="protein sequence ID" value="MCH91735.1"/>
    <property type="molecule type" value="Genomic_DNA"/>
</dbReference>
<dbReference type="Pfam" id="PF13456">
    <property type="entry name" value="RVT_3"/>
    <property type="match status" value="1"/>
</dbReference>
<dbReference type="InterPro" id="IPR002156">
    <property type="entry name" value="RNaseH_domain"/>
</dbReference>
<dbReference type="InterPro" id="IPR044730">
    <property type="entry name" value="RNase_H-like_dom_plant"/>
</dbReference>
<feature type="region of interest" description="Disordered" evidence="1">
    <location>
        <begin position="206"/>
        <end position="229"/>
    </location>
</feature>
<accession>A0A392MXN0</accession>
<dbReference type="InterPro" id="IPR012337">
    <property type="entry name" value="RNaseH-like_sf"/>
</dbReference>
<feature type="non-terminal residue" evidence="4">
    <location>
        <position position="376"/>
    </location>
</feature>
<feature type="domain" description="RNase H type-1" evidence="2">
    <location>
        <begin position="238"/>
        <end position="359"/>
    </location>
</feature>
<evidence type="ECO:0000259" key="2">
    <source>
        <dbReference type="Pfam" id="PF13456"/>
    </source>
</evidence>
<dbReference type="InterPro" id="IPR036397">
    <property type="entry name" value="RNaseH_sf"/>
</dbReference>
<dbReference type="InterPro" id="IPR052929">
    <property type="entry name" value="RNase_H-like_EbsB-rel"/>
</dbReference>
<feature type="domain" description="Reverse transcriptase zinc-binding" evidence="3">
    <location>
        <begin position="101"/>
        <end position="196"/>
    </location>
</feature>